<organism evidence="5 6">
    <name type="scientific">Pythium oligandrum</name>
    <name type="common">Mycoparasitic fungus</name>
    <dbReference type="NCBI Taxonomy" id="41045"/>
    <lineage>
        <taxon>Eukaryota</taxon>
        <taxon>Sar</taxon>
        <taxon>Stramenopiles</taxon>
        <taxon>Oomycota</taxon>
        <taxon>Peronosporomycetes</taxon>
        <taxon>Pythiales</taxon>
        <taxon>Pythiaceae</taxon>
        <taxon>Pythium</taxon>
    </lineage>
</organism>
<dbReference type="AlphaFoldDB" id="A0A8K1FJX5"/>
<dbReference type="GO" id="GO:0005576">
    <property type="term" value="C:extracellular region"/>
    <property type="evidence" value="ECO:0007669"/>
    <property type="project" value="UniProtKB-SubCell"/>
</dbReference>
<dbReference type="Proteomes" id="UP000794436">
    <property type="component" value="Unassembled WGS sequence"/>
</dbReference>
<keyword evidence="6" id="KW-1185">Reference proteome</keyword>
<gene>
    <name evidence="5" type="ORF">Poli38472_013631</name>
</gene>
<evidence type="ECO:0000259" key="4">
    <source>
        <dbReference type="Pfam" id="PF20147"/>
    </source>
</evidence>
<name>A0A8K1FJX5_PYTOL</name>
<dbReference type="GO" id="GO:0043657">
    <property type="term" value="C:host cell"/>
    <property type="evidence" value="ECO:0007669"/>
    <property type="project" value="UniProtKB-SubCell"/>
</dbReference>
<comment type="caution">
    <text evidence="5">The sequence shown here is derived from an EMBL/GenBank/DDBJ whole genome shotgun (WGS) entry which is preliminary data.</text>
</comment>
<proteinExistence type="predicted"/>
<sequence>METVRLVCAVVGQPDSLITVEVGRKALIAVVKFLIKKNAPSKIASDACQLQLFLAMKNGEWFAHDDPDAVALQAGERTHEIECIVARPSLESLAIVVQYFDENYLSDRSAVQILVLLPDPEDQPNEQGQTALIGWSSSKILEPPLDFDVMNPTLPIPAVTKMPFQLMSWTLEEFYEAVKHHQFFAHIKSNLTVDEAVVNVDKRDLADPSVLTDYEKSLVYVRVVSFTQSDNPPAEVKCTVSVLSPGLNDRVVFETSTVEGGDSAIWEPFDEIWFEVDEHETIQLNVYDVSGRSPSLIDSV</sequence>
<evidence type="ECO:0000256" key="1">
    <source>
        <dbReference type="ARBA" id="ARBA00004340"/>
    </source>
</evidence>
<dbReference type="Pfam" id="PF20147">
    <property type="entry name" value="Crinkler"/>
    <property type="match status" value="1"/>
</dbReference>
<evidence type="ECO:0000313" key="5">
    <source>
        <dbReference type="EMBL" id="TMW61168.1"/>
    </source>
</evidence>
<accession>A0A8K1FJX5</accession>
<reference evidence="5" key="1">
    <citation type="submission" date="2019-03" db="EMBL/GenBank/DDBJ databases">
        <title>Long read genome sequence of the mycoparasitic Pythium oligandrum ATCC 38472 isolated from sugarbeet rhizosphere.</title>
        <authorList>
            <person name="Gaulin E."/>
        </authorList>
    </citation>
    <scope>NUCLEOTIDE SEQUENCE</scope>
    <source>
        <strain evidence="5">ATCC 38472_TT</strain>
    </source>
</reference>
<evidence type="ECO:0000256" key="2">
    <source>
        <dbReference type="ARBA" id="ARBA00004613"/>
    </source>
</evidence>
<evidence type="ECO:0000256" key="3">
    <source>
        <dbReference type="ARBA" id="ARBA00022525"/>
    </source>
</evidence>
<protein>
    <recommendedName>
        <fullName evidence="4">Crinkler effector protein N-terminal domain-containing protein</fullName>
    </recommendedName>
</protein>
<feature type="domain" description="Crinkler effector protein N-terminal" evidence="4">
    <location>
        <begin position="4"/>
        <end position="115"/>
    </location>
</feature>
<keyword evidence="3" id="KW-0964">Secreted</keyword>
<dbReference type="EMBL" id="SPLM01000077">
    <property type="protein sequence ID" value="TMW61168.1"/>
    <property type="molecule type" value="Genomic_DNA"/>
</dbReference>
<dbReference type="InterPro" id="IPR045379">
    <property type="entry name" value="Crinkler_N"/>
</dbReference>
<evidence type="ECO:0000313" key="6">
    <source>
        <dbReference type="Proteomes" id="UP000794436"/>
    </source>
</evidence>
<comment type="subcellular location">
    <subcellularLocation>
        <location evidence="1">Host cell</location>
    </subcellularLocation>
    <subcellularLocation>
        <location evidence="2">Secreted</location>
    </subcellularLocation>
</comment>